<keyword evidence="15" id="KW-1133">Transmembrane helix</keyword>
<comment type="catalytic activity">
    <reaction evidence="13">
        <text>[GlcNAc-(1-&gt;4)-Mur2Ac(oyl-L-Ala-gamma-D-Glu-L-Lys-D-Ala-D-Ala)](n)-di-trans,octa-cis-undecaprenyl diphosphate + beta-D-GlcNAc-(1-&gt;4)-Mur2Ac(oyl-L-Ala-gamma-D-Glu-L-Lys-D-Ala-D-Ala)-di-trans,octa-cis-undecaprenyl diphosphate = [GlcNAc-(1-&gt;4)-Mur2Ac(oyl-L-Ala-gamma-D-Glu-L-Lys-D-Ala-D-Ala)](n+1)-di-trans,octa-cis-undecaprenyl diphosphate + di-trans,octa-cis-undecaprenyl diphosphate + H(+)</text>
        <dbReference type="Rhea" id="RHEA:23708"/>
        <dbReference type="Rhea" id="RHEA-COMP:9602"/>
        <dbReference type="Rhea" id="RHEA-COMP:9603"/>
        <dbReference type="ChEBI" id="CHEBI:15378"/>
        <dbReference type="ChEBI" id="CHEBI:58405"/>
        <dbReference type="ChEBI" id="CHEBI:60033"/>
        <dbReference type="ChEBI" id="CHEBI:78435"/>
        <dbReference type="EC" id="2.4.99.28"/>
    </reaction>
</comment>
<dbReference type="OrthoDB" id="8865355at2"/>
<evidence type="ECO:0000256" key="11">
    <source>
        <dbReference type="ARBA" id="ARBA00023316"/>
    </source>
</evidence>
<dbReference type="FunFam" id="1.10.3810.10:FF:000001">
    <property type="entry name" value="Penicillin-binding protein 1A"/>
    <property type="match status" value="1"/>
</dbReference>
<dbReference type="GO" id="GO:0008658">
    <property type="term" value="F:penicillin binding"/>
    <property type="evidence" value="ECO:0007669"/>
    <property type="project" value="InterPro"/>
</dbReference>
<dbReference type="GO" id="GO:0008955">
    <property type="term" value="F:peptidoglycan glycosyltransferase activity"/>
    <property type="evidence" value="ECO:0007669"/>
    <property type="project" value="UniProtKB-EC"/>
</dbReference>
<evidence type="ECO:0000256" key="14">
    <source>
        <dbReference type="SAM" id="MobiDB-lite"/>
    </source>
</evidence>
<evidence type="ECO:0000313" key="18">
    <source>
        <dbReference type="EMBL" id="TKA08506.1"/>
    </source>
</evidence>
<dbReference type="Proteomes" id="UP000305778">
    <property type="component" value="Unassembled WGS sequence"/>
</dbReference>
<keyword evidence="15" id="KW-0472">Membrane</keyword>
<dbReference type="AlphaFoldDB" id="A0A4U0SGA6"/>
<keyword evidence="5" id="KW-0328">Glycosyltransferase</keyword>
<dbReference type="Gene3D" id="3.40.710.10">
    <property type="entry name" value="DD-peptidase/beta-lactamase superfamily"/>
    <property type="match status" value="1"/>
</dbReference>
<evidence type="ECO:0000256" key="7">
    <source>
        <dbReference type="ARBA" id="ARBA00022801"/>
    </source>
</evidence>
<dbReference type="GO" id="GO:0006508">
    <property type="term" value="P:proteolysis"/>
    <property type="evidence" value="ECO:0007669"/>
    <property type="project" value="UniProtKB-KW"/>
</dbReference>
<dbReference type="PANTHER" id="PTHR32282:SF33">
    <property type="entry name" value="PEPTIDOGLYCAN GLYCOSYLTRANSFERASE"/>
    <property type="match status" value="1"/>
</dbReference>
<dbReference type="InterPro" id="IPR050396">
    <property type="entry name" value="Glycosyltr_51/Transpeptidase"/>
</dbReference>
<comment type="similarity">
    <text evidence="2">In the N-terminal section; belongs to the glycosyltransferase 51 family.</text>
</comment>
<dbReference type="Pfam" id="PF00905">
    <property type="entry name" value="Transpeptidase"/>
    <property type="match status" value="1"/>
</dbReference>
<evidence type="ECO:0000256" key="1">
    <source>
        <dbReference type="ARBA" id="ARBA00007090"/>
    </source>
</evidence>
<dbReference type="GO" id="GO:0009252">
    <property type="term" value="P:peptidoglycan biosynthetic process"/>
    <property type="evidence" value="ECO:0007669"/>
    <property type="project" value="UniProtKB-KW"/>
</dbReference>
<comment type="similarity">
    <text evidence="1">In the C-terminal section; belongs to the transpeptidase family.</text>
</comment>
<dbReference type="InterPro" id="IPR001264">
    <property type="entry name" value="Glyco_trans_51"/>
</dbReference>
<dbReference type="EMBL" id="SUMC01000030">
    <property type="protein sequence ID" value="TKA08506.1"/>
    <property type="molecule type" value="Genomic_DNA"/>
</dbReference>
<comment type="caution">
    <text evidence="18">The sequence shown here is derived from an EMBL/GenBank/DDBJ whole genome shotgun (WGS) entry which is preliminary data.</text>
</comment>
<organism evidence="18 19">
    <name type="scientific">Actinacidiphila oryziradicis</name>
    <dbReference type="NCBI Taxonomy" id="2571141"/>
    <lineage>
        <taxon>Bacteria</taxon>
        <taxon>Bacillati</taxon>
        <taxon>Actinomycetota</taxon>
        <taxon>Actinomycetes</taxon>
        <taxon>Kitasatosporales</taxon>
        <taxon>Streptomycetaceae</taxon>
        <taxon>Actinacidiphila</taxon>
    </lineage>
</organism>
<sequence>MGHKRSGGGLTTAQQAVKFLGVSVLAGVVLAGIALPATGALGLSAKGTAAEFDSLPGELKRPALSQRTQILDAKGGLIATVYSRDRQIVSLNNVNPTMQKAIVAIEDSRYWQHGAIDVKGILRALNTNAQNGGVSQGASTLTQQYVKNVFVEEAGDDPTKVAQATQQTLGRKIKEMKYAIQLEKELGKKTILENYLNITFFGEQAYGVEAAAKRYFSTSAKNLTLPQAAMLAGLVQSPTVYDPVNDPREALKRRNTVLQRMADVKDITQAQADAAGKTPLGLKITAPKSGCITAVNGAGFFCDYVREVFLNDSTFGKTQAIRAQRWNQGGLTIRTTLDPTAQASVQSAIASHVYSSDSVATAVTLVQPGTGKILGMGQSRPYGFGKNQTQINLSVNENRGGGIGYQPGSTFKAITAAAAIEQGTSASTVYPAPYQMAYPSPVSTCNGTWHNSTTSPAMVSNESQSEVGPMGMKEATAKSVNTYYVQLISDIGVCPVTRMAAKMGIQRSDGKKIQQVPSITLGTQEVTPLTMANAYATFANKGVYCSPVAIESITDTTNGKQLAVPQSTCTRAMSETTASTLNTLLKGVVEDGTGQQAGLSDRDSAGKTGTTDSRYAAWFVGYTSNMAGAVWVGDPAHKRMMTDITIGGVYHAKVFGADTPGPIWKAAMTGALAGQSSANLPTVPIANPSQNNKGNGNNNGGTTGTPTTGGASANPNPTFSFPNIIGGNGNGGNGNGGGHG</sequence>
<feature type="domain" description="Glycosyl transferase family 51" evidence="17">
    <location>
        <begin position="77"/>
        <end position="261"/>
    </location>
</feature>
<evidence type="ECO:0000256" key="12">
    <source>
        <dbReference type="ARBA" id="ARBA00034000"/>
    </source>
</evidence>
<evidence type="ECO:0000256" key="8">
    <source>
        <dbReference type="ARBA" id="ARBA00022960"/>
    </source>
</evidence>
<keyword evidence="3" id="KW-0121">Carboxypeptidase</keyword>
<dbReference type="SUPFAM" id="SSF56601">
    <property type="entry name" value="beta-lactamase/transpeptidase-like"/>
    <property type="match status" value="1"/>
</dbReference>
<reference evidence="18 19" key="1">
    <citation type="submission" date="2019-04" db="EMBL/GenBank/DDBJ databases">
        <title>Streptomyces oryziradicis sp. nov., a novel actinomycete isolated from rhizosphere soil of rice (Oryza sativa L.).</title>
        <authorList>
            <person name="Li C."/>
        </authorList>
    </citation>
    <scope>NUCLEOTIDE SEQUENCE [LARGE SCALE GENOMIC DNA]</scope>
    <source>
        <strain evidence="18 19">NEAU-C40</strain>
    </source>
</reference>
<evidence type="ECO:0000256" key="6">
    <source>
        <dbReference type="ARBA" id="ARBA00022679"/>
    </source>
</evidence>
<keyword evidence="19" id="KW-1185">Reference proteome</keyword>
<keyword evidence="15" id="KW-0812">Transmembrane</keyword>
<keyword evidence="8" id="KW-0133">Cell shape</keyword>
<comment type="catalytic activity">
    <reaction evidence="12">
        <text>Preferential cleavage: (Ac)2-L-Lys-D-Ala-|-D-Ala. Also transpeptidation of peptidyl-alanyl moieties that are N-acyl substituents of D-alanine.</text>
        <dbReference type="EC" id="3.4.16.4"/>
    </reaction>
</comment>
<keyword evidence="7" id="KW-0378">Hydrolase</keyword>
<keyword evidence="4" id="KW-0645">Protease</keyword>
<feature type="compositionally biased region" description="Polar residues" evidence="14">
    <location>
        <begin position="711"/>
        <end position="721"/>
    </location>
</feature>
<feature type="transmembrane region" description="Helical" evidence="15">
    <location>
        <begin position="20"/>
        <end position="43"/>
    </location>
</feature>
<feature type="domain" description="Penicillin-binding protein transpeptidase" evidence="16">
    <location>
        <begin position="362"/>
        <end position="631"/>
    </location>
</feature>
<dbReference type="SUPFAM" id="SSF53955">
    <property type="entry name" value="Lysozyme-like"/>
    <property type="match status" value="1"/>
</dbReference>
<evidence type="ECO:0000256" key="4">
    <source>
        <dbReference type="ARBA" id="ARBA00022670"/>
    </source>
</evidence>
<feature type="region of interest" description="Disordered" evidence="14">
    <location>
        <begin position="679"/>
        <end position="740"/>
    </location>
</feature>
<evidence type="ECO:0000259" key="16">
    <source>
        <dbReference type="Pfam" id="PF00905"/>
    </source>
</evidence>
<dbReference type="Pfam" id="PF00912">
    <property type="entry name" value="Transgly"/>
    <property type="match status" value="1"/>
</dbReference>
<dbReference type="PANTHER" id="PTHR32282">
    <property type="entry name" value="BINDING PROTEIN TRANSPEPTIDASE, PUTATIVE-RELATED"/>
    <property type="match status" value="1"/>
</dbReference>
<evidence type="ECO:0000256" key="10">
    <source>
        <dbReference type="ARBA" id="ARBA00023268"/>
    </source>
</evidence>
<dbReference type="Gene3D" id="1.10.3810.10">
    <property type="entry name" value="Biosynthetic peptidoglycan transglycosylase-like"/>
    <property type="match status" value="1"/>
</dbReference>
<evidence type="ECO:0000259" key="17">
    <source>
        <dbReference type="Pfam" id="PF00912"/>
    </source>
</evidence>
<dbReference type="GO" id="GO:0071555">
    <property type="term" value="P:cell wall organization"/>
    <property type="evidence" value="ECO:0007669"/>
    <property type="project" value="UniProtKB-KW"/>
</dbReference>
<keyword evidence="11" id="KW-0961">Cell wall biogenesis/degradation</keyword>
<evidence type="ECO:0000256" key="2">
    <source>
        <dbReference type="ARBA" id="ARBA00007739"/>
    </source>
</evidence>
<gene>
    <name evidence="18" type="ORF">FCI23_27760</name>
</gene>
<evidence type="ECO:0000256" key="15">
    <source>
        <dbReference type="SAM" id="Phobius"/>
    </source>
</evidence>
<evidence type="ECO:0000256" key="13">
    <source>
        <dbReference type="ARBA" id="ARBA00049902"/>
    </source>
</evidence>
<evidence type="ECO:0000313" key="19">
    <source>
        <dbReference type="Proteomes" id="UP000305778"/>
    </source>
</evidence>
<dbReference type="GO" id="GO:0008360">
    <property type="term" value="P:regulation of cell shape"/>
    <property type="evidence" value="ECO:0007669"/>
    <property type="project" value="UniProtKB-KW"/>
</dbReference>
<dbReference type="InterPro" id="IPR001460">
    <property type="entry name" value="PCN-bd_Tpept"/>
</dbReference>
<dbReference type="GO" id="GO:0009002">
    <property type="term" value="F:serine-type D-Ala-D-Ala carboxypeptidase activity"/>
    <property type="evidence" value="ECO:0007669"/>
    <property type="project" value="UniProtKB-EC"/>
</dbReference>
<keyword evidence="10" id="KW-0511">Multifunctional enzyme</keyword>
<protein>
    <submittedName>
        <fullName evidence="18">Penicillin-binding protein</fullName>
    </submittedName>
</protein>
<evidence type="ECO:0000256" key="5">
    <source>
        <dbReference type="ARBA" id="ARBA00022676"/>
    </source>
</evidence>
<keyword evidence="9" id="KW-0573">Peptidoglycan synthesis</keyword>
<proteinExistence type="inferred from homology"/>
<dbReference type="InterPro" id="IPR036950">
    <property type="entry name" value="PBP_transglycosylase"/>
</dbReference>
<dbReference type="InterPro" id="IPR023346">
    <property type="entry name" value="Lysozyme-like_dom_sf"/>
</dbReference>
<keyword evidence="6" id="KW-0808">Transferase</keyword>
<name>A0A4U0SGA6_9ACTN</name>
<dbReference type="InterPro" id="IPR012338">
    <property type="entry name" value="Beta-lactam/transpept-like"/>
</dbReference>
<feature type="compositionally biased region" description="Gly residues" evidence="14">
    <location>
        <begin position="726"/>
        <end position="740"/>
    </location>
</feature>
<evidence type="ECO:0000256" key="9">
    <source>
        <dbReference type="ARBA" id="ARBA00022984"/>
    </source>
</evidence>
<dbReference type="GO" id="GO:0030288">
    <property type="term" value="C:outer membrane-bounded periplasmic space"/>
    <property type="evidence" value="ECO:0007669"/>
    <property type="project" value="TreeGrafter"/>
</dbReference>
<dbReference type="RefSeq" id="WP_136726677.1">
    <property type="nucleotide sequence ID" value="NZ_SUMC01000030.1"/>
</dbReference>
<evidence type="ECO:0000256" key="3">
    <source>
        <dbReference type="ARBA" id="ARBA00022645"/>
    </source>
</evidence>
<accession>A0A4U0SGA6</accession>